<dbReference type="KEGG" id="ngr:NAEGRDRAFT_427"/>
<dbReference type="PANTHER" id="PTHR11145">
    <property type="entry name" value="BTB/POZ DOMAIN-CONTAINING ADAPTER FOR CUL3-MEDIATED RHOA DEGRADATION PROTEIN FAMILY MEMBER"/>
    <property type="match status" value="1"/>
</dbReference>
<evidence type="ECO:0000313" key="3">
    <source>
        <dbReference type="Proteomes" id="UP000006671"/>
    </source>
</evidence>
<dbReference type="CDD" id="cd18316">
    <property type="entry name" value="BTB_POZ_KCTD-like"/>
    <property type="match status" value="1"/>
</dbReference>
<gene>
    <name evidence="2" type="ORF">NAEGRDRAFT_427</name>
</gene>
<dbReference type="OrthoDB" id="2414723at2759"/>
<dbReference type="PROSITE" id="PS50097">
    <property type="entry name" value="BTB"/>
    <property type="match status" value="1"/>
</dbReference>
<dbReference type="SUPFAM" id="SSF54695">
    <property type="entry name" value="POZ domain"/>
    <property type="match status" value="1"/>
</dbReference>
<reference evidence="2 3" key="1">
    <citation type="journal article" date="2010" name="Cell">
        <title>The genome of Naegleria gruberi illuminates early eukaryotic versatility.</title>
        <authorList>
            <person name="Fritz-Laylin L.K."/>
            <person name="Prochnik S.E."/>
            <person name="Ginger M.L."/>
            <person name="Dacks J.B."/>
            <person name="Carpenter M.L."/>
            <person name="Field M.C."/>
            <person name="Kuo A."/>
            <person name="Paredez A."/>
            <person name="Chapman J."/>
            <person name="Pham J."/>
            <person name="Shu S."/>
            <person name="Neupane R."/>
            <person name="Cipriano M."/>
            <person name="Mancuso J."/>
            <person name="Tu H."/>
            <person name="Salamov A."/>
            <person name="Lindquist E."/>
            <person name="Shapiro H."/>
            <person name="Lucas S."/>
            <person name="Grigoriev I.V."/>
            <person name="Cande W.Z."/>
            <person name="Fulton C."/>
            <person name="Rokhsar D.S."/>
            <person name="Dawson S.C."/>
        </authorList>
    </citation>
    <scope>NUCLEOTIDE SEQUENCE [LARGE SCALE GENOMIC DNA]</scope>
    <source>
        <strain evidence="2 3">NEG-M</strain>
    </source>
</reference>
<accession>D2VEQ5</accession>
<proteinExistence type="predicted"/>
<dbReference type="InterPro" id="IPR045068">
    <property type="entry name" value="BACURD1-3"/>
</dbReference>
<dbReference type="InterPro" id="IPR000210">
    <property type="entry name" value="BTB/POZ_dom"/>
</dbReference>
<dbReference type="Gene3D" id="3.30.710.10">
    <property type="entry name" value="Potassium Channel Kv1.1, Chain A"/>
    <property type="match status" value="1"/>
</dbReference>
<dbReference type="Pfam" id="PF02214">
    <property type="entry name" value="BTB_2"/>
    <property type="match status" value="1"/>
</dbReference>
<sequence>AENLIKLNVGGKIFTTTRSTIMKRDNMLKVMLNSEFKIDTDDNGNILFADRNPDYFQLILEHLRTG</sequence>
<dbReference type="eggNOG" id="KOG2716">
    <property type="taxonomic scope" value="Eukaryota"/>
</dbReference>
<dbReference type="GO" id="GO:0051260">
    <property type="term" value="P:protein homooligomerization"/>
    <property type="evidence" value="ECO:0007669"/>
    <property type="project" value="InterPro"/>
</dbReference>
<evidence type="ECO:0000313" key="2">
    <source>
        <dbReference type="EMBL" id="EFC44548.1"/>
    </source>
</evidence>
<name>D2VEQ5_NAEGR</name>
<dbReference type="VEuPathDB" id="AmoebaDB:NAEGRDRAFT_427"/>
<dbReference type="PANTHER" id="PTHR11145:SF8">
    <property type="entry name" value="RE57120P"/>
    <property type="match status" value="1"/>
</dbReference>
<dbReference type="InParanoid" id="D2VEQ5"/>
<feature type="non-terminal residue" evidence="2">
    <location>
        <position position="66"/>
    </location>
</feature>
<feature type="non-terminal residue" evidence="2">
    <location>
        <position position="1"/>
    </location>
</feature>
<dbReference type="Proteomes" id="UP000006671">
    <property type="component" value="Unassembled WGS sequence"/>
</dbReference>
<dbReference type="EMBL" id="GG738867">
    <property type="protein sequence ID" value="EFC44548.1"/>
    <property type="molecule type" value="Genomic_DNA"/>
</dbReference>
<dbReference type="InterPro" id="IPR011333">
    <property type="entry name" value="SKP1/BTB/POZ_sf"/>
</dbReference>
<dbReference type="RefSeq" id="XP_002677292.1">
    <property type="nucleotide sequence ID" value="XM_002677246.1"/>
</dbReference>
<dbReference type="AlphaFoldDB" id="D2VEQ5"/>
<keyword evidence="3" id="KW-1185">Reference proteome</keyword>
<organism evidence="3">
    <name type="scientific">Naegleria gruberi</name>
    <name type="common">Amoeba</name>
    <dbReference type="NCBI Taxonomy" id="5762"/>
    <lineage>
        <taxon>Eukaryota</taxon>
        <taxon>Discoba</taxon>
        <taxon>Heterolobosea</taxon>
        <taxon>Tetramitia</taxon>
        <taxon>Eutetramitia</taxon>
        <taxon>Vahlkampfiidae</taxon>
        <taxon>Naegleria</taxon>
    </lineage>
</organism>
<dbReference type="InterPro" id="IPR003131">
    <property type="entry name" value="T1-type_BTB"/>
</dbReference>
<protein>
    <submittedName>
        <fullName evidence="2">Predicted protein</fullName>
    </submittedName>
</protein>
<evidence type="ECO:0000259" key="1">
    <source>
        <dbReference type="PROSITE" id="PS50097"/>
    </source>
</evidence>
<feature type="domain" description="BTB" evidence="1">
    <location>
        <begin position="3"/>
        <end position="66"/>
    </location>
</feature>
<dbReference type="GeneID" id="8848741"/>